<evidence type="ECO:0000256" key="6">
    <source>
        <dbReference type="ARBA" id="ARBA00023014"/>
    </source>
</evidence>
<dbReference type="InterPro" id="IPR001663">
    <property type="entry name" value="Rng_hydr_dOase-A"/>
</dbReference>
<dbReference type="GO" id="GO:0051213">
    <property type="term" value="F:dioxygenase activity"/>
    <property type="evidence" value="ECO:0007669"/>
    <property type="project" value="UniProtKB-KW"/>
</dbReference>
<dbReference type="Pfam" id="PF00355">
    <property type="entry name" value="Rieske"/>
    <property type="match status" value="1"/>
</dbReference>
<dbReference type="EMBL" id="QQAZ01000001">
    <property type="protein sequence ID" value="RDI56111.1"/>
    <property type="molecule type" value="Genomic_DNA"/>
</dbReference>
<comment type="caution">
    <text evidence="8">The sequence shown here is derived from an EMBL/GenBank/DDBJ whole genome shotgun (WGS) entry which is preliminary data.</text>
</comment>
<dbReference type="InterPro" id="IPR017941">
    <property type="entry name" value="Rieske_2Fe-2S"/>
</dbReference>
<dbReference type="RefSeq" id="WP_068016317.1">
    <property type="nucleotide sequence ID" value="NZ_QQAZ01000001.1"/>
</dbReference>
<evidence type="ECO:0000259" key="7">
    <source>
        <dbReference type="PROSITE" id="PS51296"/>
    </source>
</evidence>
<dbReference type="InterPro" id="IPR036922">
    <property type="entry name" value="Rieske_2Fe-2S_sf"/>
</dbReference>
<dbReference type="PANTHER" id="PTHR43756">
    <property type="entry name" value="CHOLINE MONOOXYGENASE, CHLOROPLASTIC"/>
    <property type="match status" value="1"/>
</dbReference>
<organism evidence="8 9">
    <name type="scientific">Nocardia mexicana</name>
    <dbReference type="NCBI Taxonomy" id="279262"/>
    <lineage>
        <taxon>Bacteria</taxon>
        <taxon>Bacillati</taxon>
        <taxon>Actinomycetota</taxon>
        <taxon>Actinomycetes</taxon>
        <taxon>Mycobacteriales</taxon>
        <taxon>Nocardiaceae</taxon>
        <taxon>Nocardia</taxon>
    </lineage>
</organism>
<protein>
    <submittedName>
        <fullName evidence="8">Phenylpropionate dioxygenase-like ring-hydroxylating dioxygenase large terminal subunit</fullName>
    </submittedName>
</protein>
<dbReference type="GO" id="GO:0004497">
    <property type="term" value="F:monooxygenase activity"/>
    <property type="evidence" value="ECO:0007669"/>
    <property type="project" value="UniProtKB-ARBA"/>
</dbReference>
<dbReference type="Gene3D" id="2.102.10.10">
    <property type="entry name" value="Rieske [2Fe-2S] iron-sulphur domain"/>
    <property type="match status" value="1"/>
</dbReference>
<keyword evidence="2" id="KW-0001">2Fe-2S</keyword>
<dbReference type="AlphaFoldDB" id="A0A370HFT8"/>
<evidence type="ECO:0000256" key="4">
    <source>
        <dbReference type="ARBA" id="ARBA00023002"/>
    </source>
</evidence>
<keyword evidence="3" id="KW-0479">Metal-binding</keyword>
<dbReference type="SUPFAM" id="SSF50022">
    <property type="entry name" value="ISP domain"/>
    <property type="match status" value="1"/>
</dbReference>
<accession>A0A370HFT8</accession>
<keyword evidence="4" id="KW-0560">Oxidoreductase</keyword>
<name>A0A370HFT8_9NOCA</name>
<keyword evidence="8" id="KW-0223">Dioxygenase</keyword>
<dbReference type="CDD" id="cd03469">
    <property type="entry name" value="Rieske_RO_Alpha_N"/>
    <property type="match status" value="1"/>
</dbReference>
<comment type="cofactor">
    <cofactor evidence="1">
        <name>Fe cation</name>
        <dbReference type="ChEBI" id="CHEBI:24875"/>
    </cofactor>
</comment>
<dbReference type="PRINTS" id="PR00090">
    <property type="entry name" value="RNGDIOXGNASE"/>
</dbReference>
<dbReference type="GO" id="GO:0005506">
    <property type="term" value="F:iron ion binding"/>
    <property type="evidence" value="ECO:0007669"/>
    <property type="project" value="InterPro"/>
</dbReference>
<dbReference type="PROSITE" id="PS51296">
    <property type="entry name" value="RIESKE"/>
    <property type="match status" value="1"/>
</dbReference>
<dbReference type="GO" id="GO:0051537">
    <property type="term" value="F:2 iron, 2 sulfur cluster binding"/>
    <property type="evidence" value="ECO:0007669"/>
    <property type="project" value="UniProtKB-KW"/>
</dbReference>
<feature type="domain" description="Rieske" evidence="7">
    <location>
        <begin position="47"/>
        <end position="163"/>
    </location>
</feature>
<evidence type="ECO:0000256" key="1">
    <source>
        <dbReference type="ARBA" id="ARBA00001962"/>
    </source>
</evidence>
<dbReference type="OrthoDB" id="5243643at2"/>
<keyword evidence="9" id="KW-1185">Reference proteome</keyword>
<keyword evidence="6" id="KW-0411">Iron-sulfur</keyword>
<dbReference type="Proteomes" id="UP000255355">
    <property type="component" value="Unassembled WGS sequence"/>
</dbReference>
<dbReference type="Pfam" id="PF00848">
    <property type="entry name" value="Ring_hydroxyl_A"/>
    <property type="match status" value="1"/>
</dbReference>
<evidence type="ECO:0000256" key="5">
    <source>
        <dbReference type="ARBA" id="ARBA00023004"/>
    </source>
</evidence>
<evidence type="ECO:0000313" key="9">
    <source>
        <dbReference type="Proteomes" id="UP000255355"/>
    </source>
</evidence>
<dbReference type="SUPFAM" id="SSF55961">
    <property type="entry name" value="Bet v1-like"/>
    <property type="match status" value="1"/>
</dbReference>
<reference evidence="8 9" key="1">
    <citation type="submission" date="2018-07" db="EMBL/GenBank/DDBJ databases">
        <title>Genomic Encyclopedia of Type Strains, Phase IV (KMG-IV): sequencing the most valuable type-strain genomes for metagenomic binning, comparative biology and taxonomic classification.</title>
        <authorList>
            <person name="Goeker M."/>
        </authorList>
    </citation>
    <scope>NUCLEOTIDE SEQUENCE [LARGE SCALE GENOMIC DNA]</scope>
    <source>
        <strain evidence="8 9">DSM 44952</strain>
    </source>
</reference>
<evidence type="ECO:0000256" key="3">
    <source>
        <dbReference type="ARBA" id="ARBA00022723"/>
    </source>
</evidence>
<evidence type="ECO:0000313" key="8">
    <source>
        <dbReference type="EMBL" id="RDI56111.1"/>
    </source>
</evidence>
<dbReference type="STRING" id="1210089.GCA_001613165_01766"/>
<gene>
    <name evidence="8" type="ORF">DFR68_101948</name>
</gene>
<sequence length="424" mass="49034">MPRWPKPAEGSWTQHYPELGTAPMSYDDSISPEFFELEREAIFKRAWLNVGRVEQLPRTGSYFTKEIAAAHTSVILVRDRDGTVNAFHNICRHRGNKLVWHEFPRAEVSGTCRQFTCKYHGWRYNLDGSLNFVQQEGEFFDLDKNELGLVRVHCEVWAGFIFVNLDREPRQTLREFLGPMVTGLEGYPFDKLTERFCYRSEVGANWKLYMDAFQEFYHAAVLHGKQTPDNYSMAAQQAGFEAPHYRLDGPHRLVSTSGVVTWELDPEMRKPMEDLTRSGLFGPWDTPDLGPMPASLNPAGCDPWGLDSFQLWPNFVILIWSGGWYLTYHYWPTSHNTHIFEGTLYFPPARTARERVAHEMAAVTFKEYGLQDSSTLEATQIMLESRAVTAFPLNDQEILLRHLHKVAGDWVGEYRRERAEVARR</sequence>
<evidence type="ECO:0000256" key="2">
    <source>
        <dbReference type="ARBA" id="ARBA00022714"/>
    </source>
</evidence>
<dbReference type="CDD" id="cd00680">
    <property type="entry name" value="RHO_alpha_C"/>
    <property type="match status" value="1"/>
</dbReference>
<dbReference type="Gene3D" id="3.90.380.10">
    <property type="entry name" value="Naphthalene 1,2-dioxygenase Alpha Subunit, Chain A, domain 1"/>
    <property type="match status" value="1"/>
</dbReference>
<dbReference type="InterPro" id="IPR015879">
    <property type="entry name" value="Ring_hydroxy_dOase_asu_C_dom"/>
</dbReference>
<dbReference type="GO" id="GO:0016705">
    <property type="term" value="F:oxidoreductase activity, acting on paired donors, with incorporation or reduction of molecular oxygen"/>
    <property type="evidence" value="ECO:0007669"/>
    <property type="project" value="UniProtKB-ARBA"/>
</dbReference>
<dbReference type="PANTHER" id="PTHR43756:SF5">
    <property type="entry name" value="CHOLINE MONOOXYGENASE, CHLOROPLASTIC"/>
    <property type="match status" value="1"/>
</dbReference>
<keyword evidence="5" id="KW-0408">Iron</keyword>
<proteinExistence type="predicted"/>